<reference evidence="3" key="1">
    <citation type="journal article" date="2019" name="Int. J. Syst. Evol. Microbiol.">
        <title>The Global Catalogue of Microorganisms (GCM) 10K type strain sequencing project: providing services to taxonomists for standard genome sequencing and annotation.</title>
        <authorList>
            <consortium name="The Broad Institute Genomics Platform"/>
            <consortium name="The Broad Institute Genome Sequencing Center for Infectious Disease"/>
            <person name="Wu L."/>
            <person name="Ma J."/>
        </authorList>
    </citation>
    <scope>NUCLEOTIDE SEQUENCE [LARGE SCALE GENOMIC DNA]</scope>
    <source>
        <strain evidence="3">CG52</strain>
    </source>
</reference>
<evidence type="ECO:0000256" key="1">
    <source>
        <dbReference type="SAM" id="Phobius"/>
    </source>
</evidence>
<evidence type="ECO:0000313" key="2">
    <source>
        <dbReference type="EMBL" id="MFD1746662.1"/>
    </source>
</evidence>
<name>A0ABW4M5E5_9HYPH</name>
<accession>A0ABW4M5E5</accession>
<protein>
    <submittedName>
        <fullName evidence="2">Uncharacterized protein</fullName>
    </submittedName>
</protein>
<keyword evidence="1" id="KW-0472">Membrane</keyword>
<proteinExistence type="predicted"/>
<keyword evidence="3" id="KW-1185">Reference proteome</keyword>
<keyword evidence="1" id="KW-1133">Transmembrane helix</keyword>
<dbReference type="EMBL" id="JBHUEQ010000025">
    <property type="protein sequence ID" value="MFD1746662.1"/>
    <property type="molecule type" value="Genomic_DNA"/>
</dbReference>
<evidence type="ECO:0000313" key="3">
    <source>
        <dbReference type="Proteomes" id="UP001597322"/>
    </source>
</evidence>
<dbReference type="RefSeq" id="WP_377402723.1">
    <property type="nucleotide sequence ID" value="NZ_JBHUEQ010000025.1"/>
</dbReference>
<keyword evidence="1" id="KW-0812">Transmembrane</keyword>
<organism evidence="2 3">
    <name type="scientific">Rhizobium helianthi</name>
    <dbReference type="NCBI Taxonomy" id="1132695"/>
    <lineage>
        <taxon>Bacteria</taxon>
        <taxon>Pseudomonadati</taxon>
        <taxon>Pseudomonadota</taxon>
        <taxon>Alphaproteobacteria</taxon>
        <taxon>Hyphomicrobiales</taxon>
        <taxon>Rhizobiaceae</taxon>
        <taxon>Rhizobium/Agrobacterium group</taxon>
        <taxon>Rhizobium</taxon>
    </lineage>
</organism>
<gene>
    <name evidence="2" type="ORF">ACFSE1_14405</name>
</gene>
<dbReference type="Proteomes" id="UP001597322">
    <property type="component" value="Unassembled WGS sequence"/>
</dbReference>
<sequence length="108" mass="11162">MVRREGWVTPETWASVKCFIAFSALIVLGLLLVNLWPAGPYYIVISSTSQAPAHLMELIGSAGGVFVREGAFPGMAIAFSTSGEFAGAIMNSGAALVLGTPAVTNCGV</sequence>
<feature type="transmembrane region" description="Helical" evidence="1">
    <location>
        <begin position="12"/>
        <end position="33"/>
    </location>
</feature>
<comment type="caution">
    <text evidence="2">The sequence shown here is derived from an EMBL/GenBank/DDBJ whole genome shotgun (WGS) entry which is preliminary data.</text>
</comment>